<dbReference type="EMBL" id="JAVDWQ010000006">
    <property type="protein sequence ID" value="MDR7210141.1"/>
    <property type="molecule type" value="Genomic_DNA"/>
</dbReference>
<feature type="transmembrane region" description="Helical" evidence="1">
    <location>
        <begin position="149"/>
        <end position="173"/>
    </location>
</feature>
<dbReference type="Proteomes" id="UP001269081">
    <property type="component" value="Unassembled WGS sequence"/>
</dbReference>
<evidence type="ECO:0000313" key="3">
    <source>
        <dbReference type="Proteomes" id="UP001269081"/>
    </source>
</evidence>
<protein>
    <submittedName>
        <fullName evidence="2">Uncharacterized protein</fullName>
    </submittedName>
</protein>
<comment type="caution">
    <text evidence="2">The sequence shown here is derived from an EMBL/GenBank/DDBJ whole genome shotgun (WGS) entry which is preliminary data.</text>
</comment>
<proteinExistence type="predicted"/>
<evidence type="ECO:0000313" key="2">
    <source>
        <dbReference type="EMBL" id="MDR7210141.1"/>
    </source>
</evidence>
<feature type="transmembrane region" description="Helical" evidence="1">
    <location>
        <begin position="193"/>
        <end position="214"/>
    </location>
</feature>
<keyword evidence="1" id="KW-0812">Transmembrane</keyword>
<keyword evidence="1" id="KW-1133">Transmembrane helix</keyword>
<keyword evidence="3" id="KW-1185">Reference proteome</keyword>
<feature type="transmembrane region" description="Helical" evidence="1">
    <location>
        <begin position="35"/>
        <end position="53"/>
    </location>
</feature>
<reference evidence="2 3" key="1">
    <citation type="submission" date="2023-07" db="EMBL/GenBank/DDBJ databases">
        <title>Sorghum-associated microbial communities from plants grown in Nebraska, USA.</title>
        <authorList>
            <person name="Schachtman D."/>
        </authorList>
    </citation>
    <scope>NUCLEOTIDE SEQUENCE [LARGE SCALE GENOMIC DNA]</scope>
    <source>
        <strain evidence="2 3">4129</strain>
    </source>
</reference>
<feature type="transmembrane region" description="Helical" evidence="1">
    <location>
        <begin position="73"/>
        <end position="92"/>
    </location>
</feature>
<name>A0ABU1Y7E9_9FLAO</name>
<gene>
    <name evidence="2" type="ORF">J2W48_002081</name>
</gene>
<accession>A0ABU1Y7E9</accession>
<sequence length="236" mass="28572">MTTETLIKFYNNNEIDTVKAYLNIVIDNIKETSKLVYKYLMYLVLILFVYYLLQESTLTSIKFGIIDITDLKVVKIFTPPIFAIVYLIVFVGEYRREHLMHQAKVLFNMINKTELNLDDLDRHYFNDFNISYLPFYLPAELNHKMRNSWFWDFVSVLTLFLLYLVLSSALYVFEFYILKELFELWNDSFLVKTVFVITCILVFISFYFSFKIVLKKQREVKEDKEFWRLRNLEQNE</sequence>
<organism evidence="2 3">
    <name type="scientific">Flavobacterium piscis</name>
    <dbReference type="NCBI Taxonomy" id="1114874"/>
    <lineage>
        <taxon>Bacteria</taxon>
        <taxon>Pseudomonadati</taxon>
        <taxon>Bacteroidota</taxon>
        <taxon>Flavobacteriia</taxon>
        <taxon>Flavobacteriales</taxon>
        <taxon>Flavobacteriaceae</taxon>
        <taxon>Flavobacterium</taxon>
    </lineage>
</organism>
<keyword evidence="1" id="KW-0472">Membrane</keyword>
<evidence type="ECO:0000256" key="1">
    <source>
        <dbReference type="SAM" id="Phobius"/>
    </source>
</evidence>
<dbReference type="RefSeq" id="WP_310280918.1">
    <property type="nucleotide sequence ID" value="NZ_JAVDWQ010000006.1"/>
</dbReference>